<keyword evidence="5 6" id="KW-0472">Membrane</keyword>
<dbReference type="PANTHER" id="PTHR21659">
    <property type="entry name" value="HYDROPHOBIC PROTEIN RCI2 LOW TEMPERATURE AND SALT RESPONSIVE PROTEIN LTI6 -RELATED"/>
    <property type="match status" value="1"/>
</dbReference>
<dbReference type="InterPro" id="IPR000612">
    <property type="entry name" value="PMP3"/>
</dbReference>
<evidence type="ECO:0000256" key="6">
    <source>
        <dbReference type="SAM" id="Phobius"/>
    </source>
</evidence>
<dbReference type="WBParaSite" id="SSTP_0000891450.1">
    <property type="protein sequence ID" value="SSTP_0000891450.1"/>
    <property type="gene ID" value="SSTP_0000891450"/>
</dbReference>
<dbReference type="GO" id="GO:0016020">
    <property type="term" value="C:membrane"/>
    <property type="evidence" value="ECO:0007669"/>
    <property type="project" value="UniProtKB-SubCell"/>
</dbReference>
<keyword evidence="3 6" id="KW-0812">Transmembrane</keyword>
<dbReference type="STRING" id="6248.A0A0K0EHF9"/>
<feature type="transmembrane region" description="Helical" evidence="6">
    <location>
        <begin position="7"/>
        <end position="24"/>
    </location>
</feature>
<accession>A0A0K0EHF9</accession>
<dbReference type="AlphaFoldDB" id="A0A0K0EHF9"/>
<reference evidence="7" key="1">
    <citation type="submission" date="2015-08" db="UniProtKB">
        <authorList>
            <consortium name="WormBaseParasite"/>
        </authorList>
    </citation>
    <scope>IDENTIFICATION</scope>
</reference>
<evidence type="ECO:0000256" key="5">
    <source>
        <dbReference type="ARBA" id="ARBA00023136"/>
    </source>
</evidence>
<keyword evidence="4 6" id="KW-1133">Transmembrane helix</keyword>
<evidence type="ECO:0000256" key="4">
    <source>
        <dbReference type="ARBA" id="ARBA00022989"/>
    </source>
</evidence>
<sequence>MGACNDFCMIIVCIIFPPIAVGLVDGCGCQLLINILLCCLGWLPGLIHAFWRTLCVDDHCRHHH</sequence>
<evidence type="ECO:0000313" key="7">
    <source>
        <dbReference type="WBParaSite" id="SSTP_0000891450.1"/>
    </source>
</evidence>
<dbReference type="PANTHER" id="PTHR21659:SF42">
    <property type="entry name" value="UPF0057 MEMBRANE PROTEIN ZK632.10-RELATED"/>
    <property type="match status" value="1"/>
</dbReference>
<dbReference type="Pfam" id="PF01679">
    <property type="entry name" value="Pmp3"/>
    <property type="match status" value="1"/>
</dbReference>
<organism evidence="7">
    <name type="scientific">Strongyloides stercoralis</name>
    <name type="common">Threadworm</name>
    <dbReference type="NCBI Taxonomy" id="6248"/>
    <lineage>
        <taxon>Eukaryota</taxon>
        <taxon>Metazoa</taxon>
        <taxon>Ecdysozoa</taxon>
        <taxon>Nematoda</taxon>
        <taxon>Chromadorea</taxon>
        <taxon>Rhabditida</taxon>
        <taxon>Tylenchina</taxon>
        <taxon>Panagrolaimomorpha</taxon>
        <taxon>Strongyloidoidea</taxon>
        <taxon>Strongyloididae</taxon>
        <taxon>Strongyloides</taxon>
    </lineage>
</organism>
<evidence type="ECO:0000256" key="3">
    <source>
        <dbReference type="ARBA" id="ARBA00022692"/>
    </source>
</evidence>
<protein>
    <submittedName>
        <fullName evidence="7">Plasma membrane proteolipid 3</fullName>
    </submittedName>
</protein>
<name>A0A0K0EHF9_STRER</name>
<comment type="subcellular location">
    <subcellularLocation>
        <location evidence="1">Membrane</location>
    </subcellularLocation>
</comment>
<dbReference type="PROSITE" id="PS01309">
    <property type="entry name" value="UPF0057"/>
    <property type="match status" value="1"/>
</dbReference>
<comment type="similarity">
    <text evidence="2">Belongs to the UPF0057 (PMP3) family.</text>
</comment>
<feature type="transmembrane region" description="Helical" evidence="6">
    <location>
        <begin position="30"/>
        <end position="51"/>
    </location>
</feature>
<evidence type="ECO:0000256" key="1">
    <source>
        <dbReference type="ARBA" id="ARBA00004370"/>
    </source>
</evidence>
<proteinExistence type="inferred from homology"/>
<evidence type="ECO:0000256" key="2">
    <source>
        <dbReference type="ARBA" id="ARBA00009530"/>
    </source>
</evidence>